<evidence type="ECO:0000256" key="3">
    <source>
        <dbReference type="PROSITE-ProRule" id="PRU00284"/>
    </source>
</evidence>
<gene>
    <name evidence="8" type="ORF">IAA83_06890</name>
</gene>
<evidence type="ECO:0000256" key="2">
    <source>
        <dbReference type="ARBA" id="ARBA00029447"/>
    </source>
</evidence>
<dbReference type="Pfam" id="PF12729">
    <property type="entry name" value="4HB_MCP_1"/>
    <property type="match status" value="1"/>
</dbReference>
<dbReference type="Gene3D" id="6.10.340.10">
    <property type="match status" value="1"/>
</dbReference>
<dbReference type="PROSITE" id="PS50885">
    <property type="entry name" value="HAMP"/>
    <property type="match status" value="1"/>
</dbReference>
<dbReference type="AlphaFoldDB" id="A0A9D1JUB7"/>
<comment type="similarity">
    <text evidence="2">Belongs to the methyl-accepting chemotaxis (MCP) protein family.</text>
</comment>
<dbReference type="InterPro" id="IPR003660">
    <property type="entry name" value="HAMP_dom"/>
</dbReference>
<dbReference type="PANTHER" id="PTHR43531">
    <property type="entry name" value="PROTEIN ICFG"/>
    <property type="match status" value="1"/>
</dbReference>
<reference evidence="8" key="1">
    <citation type="submission" date="2020-10" db="EMBL/GenBank/DDBJ databases">
        <authorList>
            <person name="Gilroy R."/>
        </authorList>
    </citation>
    <scope>NUCLEOTIDE SEQUENCE</scope>
    <source>
        <strain evidence="8">ChiBcec16-1751</strain>
    </source>
</reference>
<proteinExistence type="inferred from homology"/>
<organism evidence="8 9">
    <name type="scientific">Candidatus Avoscillospira avistercoris</name>
    <dbReference type="NCBI Taxonomy" id="2840707"/>
    <lineage>
        <taxon>Bacteria</taxon>
        <taxon>Bacillati</taxon>
        <taxon>Bacillota</taxon>
        <taxon>Clostridia</taxon>
        <taxon>Eubacteriales</taxon>
        <taxon>Oscillospiraceae</taxon>
        <taxon>Oscillospiraceae incertae sedis</taxon>
        <taxon>Candidatus Avoscillospira</taxon>
    </lineage>
</organism>
<dbReference type="InterPro" id="IPR000727">
    <property type="entry name" value="T_SNARE_dom"/>
</dbReference>
<reference evidence="8" key="2">
    <citation type="journal article" date="2021" name="PeerJ">
        <title>Extensive microbial diversity within the chicken gut microbiome revealed by metagenomics and culture.</title>
        <authorList>
            <person name="Gilroy R."/>
            <person name="Ravi A."/>
            <person name="Getino M."/>
            <person name="Pursley I."/>
            <person name="Horton D.L."/>
            <person name="Alikhan N.F."/>
            <person name="Baker D."/>
            <person name="Gharbi K."/>
            <person name="Hall N."/>
            <person name="Watson M."/>
            <person name="Adriaenssens E.M."/>
            <person name="Foster-Nyarko E."/>
            <person name="Jarju S."/>
            <person name="Secka A."/>
            <person name="Antonio M."/>
            <person name="Oren A."/>
            <person name="Chaudhuri R.R."/>
            <person name="La Ragione R."/>
            <person name="Hildebrand F."/>
            <person name="Pallen M.J."/>
        </authorList>
    </citation>
    <scope>NUCLEOTIDE SEQUENCE</scope>
    <source>
        <strain evidence="8">ChiBcec16-1751</strain>
    </source>
</reference>
<sequence>MKNLKLKWKLLVSYGVIFLFLLILGITSLSVMNMISKKSVEYAEEIVPVVEEIGLARRNMVSVRRYLLNAMIANSAEDYQRIQESMNTDREALYASLDTIESTNSDYAASIRSIREKLQGVSQYNAQIMELSQDFENAQAKEQAYDIYLNTYAPAFNEAADMIIALNDDINQDVASQENLVKEVHTIAIVIVVIILMLGLLAVVVFTGLMLRYILTPTKKLLEGSEALARGDFQNASVDYTSEDEFGTLATRITGVMGRIVFITKDLQAGLRAVSEGQFNVKSTDDSQYEGEYHYLRDSVYHLINMLTDVMHQIHIASDEVSTGAEQVSNASQALSQGSTQQASSVQELAATLADISQQVDENTRLIDETEHSVKESVAEVSLGTGRMQEMLVAMQNISTTSSEIGKIIKSIEDIAFQTNILALNAAVEAARAGNAGKGFAVVADEVRRLAANTAEASQNTGELISKALQAVENGKSIADETAASLERINTIIGQLAEQAEKVSANSQAQDTAIKQISIGVDQISAVVQNNSATAQESAAASEELSAQASILKELVAKFTVQNSALR</sequence>
<evidence type="ECO:0000313" key="8">
    <source>
        <dbReference type="EMBL" id="HIS65079.1"/>
    </source>
</evidence>
<dbReference type="GO" id="GO:0006935">
    <property type="term" value="P:chemotaxis"/>
    <property type="evidence" value="ECO:0007669"/>
    <property type="project" value="UniProtKB-KW"/>
</dbReference>
<dbReference type="GO" id="GO:0004888">
    <property type="term" value="F:transmembrane signaling receptor activity"/>
    <property type="evidence" value="ECO:0007669"/>
    <property type="project" value="TreeGrafter"/>
</dbReference>
<dbReference type="GO" id="GO:0005886">
    <property type="term" value="C:plasma membrane"/>
    <property type="evidence" value="ECO:0007669"/>
    <property type="project" value="TreeGrafter"/>
</dbReference>
<dbReference type="EMBL" id="DVJJ01000105">
    <property type="protein sequence ID" value="HIS65079.1"/>
    <property type="molecule type" value="Genomic_DNA"/>
</dbReference>
<feature type="domain" description="T-SNARE coiled-coil homology" evidence="6">
    <location>
        <begin position="476"/>
        <end position="538"/>
    </location>
</feature>
<keyword evidence="1" id="KW-0145">Chemotaxis</keyword>
<dbReference type="GO" id="GO:0007165">
    <property type="term" value="P:signal transduction"/>
    <property type="evidence" value="ECO:0007669"/>
    <property type="project" value="UniProtKB-KW"/>
</dbReference>
<dbReference type="PROSITE" id="PS50111">
    <property type="entry name" value="CHEMOTAXIS_TRANSDUC_2"/>
    <property type="match status" value="1"/>
</dbReference>
<dbReference type="SMART" id="SM00283">
    <property type="entry name" value="MA"/>
    <property type="match status" value="1"/>
</dbReference>
<dbReference type="PROSITE" id="PS50192">
    <property type="entry name" value="T_SNARE"/>
    <property type="match status" value="1"/>
</dbReference>
<dbReference type="InterPro" id="IPR004089">
    <property type="entry name" value="MCPsignal_dom"/>
</dbReference>
<evidence type="ECO:0000259" key="7">
    <source>
        <dbReference type="PROSITE" id="PS50885"/>
    </source>
</evidence>
<keyword evidence="4" id="KW-0472">Membrane</keyword>
<dbReference type="InterPro" id="IPR024478">
    <property type="entry name" value="HlyB_4HB_MCP"/>
</dbReference>
<protein>
    <submittedName>
        <fullName evidence="8">MCP four helix bundle domain-containing protein</fullName>
    </submittedName>
</protein>
<evidence type="ECO:0000256" key="4">
    <source>
        <dbReference type="SAM" id="Phobius"/>
    </source>
</evidence>
<evidence type="ECO:0000256" key="1">
    <source>
        <dbReference type="ARBA" id="ARBA00022500"/>
    </source>
</evidence>
<dbReference type="InterPro" id="IPR051310">
    <property type="entry name" value="MCP_chemotaxis"/>
</dbReference>
<dbReference type="Pfam" id="PF00015">
    <property type="entry name" value="MCPsignal"/>
    <property type="match status" value="1"/>
</dbReference>
<dbReference type="Pfam" id="PF00672">
    <property type="entry name" value="HAMP"/>
    <property type="match status" value="1"/>
</dbReference>
<evidence type="ECO:0000259" key="5">
    <source>
        <dbReference type="PROSITE" id="PS50111"/>
    </source>
</evidence>
<name>A0A9D1JUB7_9FIRM</name>
<comment type="caution">
    <text evidence="8">The sequence shown here is derived from an EMBL/GenBank/DDBJ whole genome shotgun (WGS) entry which is preliminary data.</text>
</comment>
<keyword evidence="4" id="KW-1133">Transmembrane helix</keyword>
<evidence type="ECO:0000259" key="6">
    <source>
        <dbReference type="PROSITE" id="PS50192"/>
    </source>
</evidence>
<feature type="transmembrane region" description="Helical" evidence="4">
    <location>
        <begin position="187"/>
        <end position="215"/>
    </location>
</feature>
<feature type="transmembrane region" description="Helical" evidence="4">
    <location>
        <begin position="12"/>
        <end position="32"/>
    </location>
</feature>
<feature type="domain" description="Methyl-accepting transducer" evidence="5">
    <location>
        <begin position="317"/>
        <end position="546"/>
    </location>
</feature>
<feature type="domain" description="HAMP" evidence="7">
    <location>
        <begin position="212"/>
        <end position="265"/>
    </location>
</feature>
<accession>A0A9D1JUB7</accession>
<dbReference type="CDD" id="cd06225">
    <property type="entry name" value="HAMP"/>
    <property type="match status" value="1"/>
</dbReference>
<dbReference type="SUPFAM" id="SSF58104">
    <property type="entry name" value="Methyl-accepting chemotaxis protein (MCP) signaling domain"/>
    <property type="match status" value="1"/>
</dbReference>
<dbReference type="PANTHER" id="PTHR43531:SF11">
    <property type="entry name" value="METHYL-ACCEPTING CHEMOTAXIS PROTEIN 3"/>
    <property type="match status" value="1"/>
</dbReference>
<dbReference type="Gene3D" id="1.10.287.950">
    <property type="entry name" value="Methyl-accepting chemotaxis protein"/>
    <property type="match status" value="1"/>
</dbReference>
<dbReference type="Proteomes" id="UP000886741">
    <property type="component" value="Unassembled WGS sequence"/>
</dbReference>
<evidence type="ECO:0000313" key="9">
    <source>
        <dbReference type="Proteomes" id="UP000886741"/>
    </source>
</evidence>
<keyword evidence="3" id="KW-0807">Transducer</keyword>
<keyword evidence="4" id="KW-0812">Transmembrane</keyword>